<keyword evidence="2" id="KW-1185">Reference proteome</keyword>
<dbReference type="Proteomes" id="UP000593567">
    <property type="component" value="Unassembled WGS sequence"/>
</dbReference>
<dbReference type="EMBL" id="VXIV02000362">
    <property type="protein sequence ID" value="KAF6038750.1"/>
    <property type="molecule type" value="Genomic_DNA"/>
</dbReference>
<evidence type="ECO:0000313" key="1">
    <source>
        <dbReference type="EMBL" id="KAF6038750.1"/>
    </source>
</evidence>
<reference evidence="1" key="1">
    <citation type="submission" date="2020-06" db="EMBL/GenBank/DDBJ databases">
        <title>Draft genome of Bugula neritina, a colonial animal packing powerful symbionts and potential medicines.</title>
        <authorList>
            <person name="Rayko M."/>
        </authorList>
    </citation>
    <scope>NUCLEOTIDE SEQUENCE [LARGE SCALE GENOMIC DNA]</scope>
    <source>
        <strain evidence="1">Kwan_BN1</strain>
    </source>
</reference>
<name>A0A7J7KJ65_BUGNE</name>
<comment type="caution">
    <text evidence="1">The sequence shown here is derived from an EMBL/GenBank/DDBJ whole genome shotgun (WGS) entry which is preliminary data.</text>
</comment>
<accession>A0A7J7KJ65</accession>
<protein>
    <submittedName>
        <fullName evidence="1">Uncharacterized protein</fullName>
    </submittedName>
</protein>
<organism evidence="1 2">
    <name type="scientific">Bugula neritina</name>
    <name type="common">Brown bryozoan</name>
    <name type="synonym">Sertularia neritina</name>
    <dbReference type="NCBI Taxonomy" id="10212"/>
    <lineage>
        <taxon>Eukaryota</taxon>
        <taxon>Metazoa</taxon>
        <taxon>Spiralia</taxon>
        <taxon>Lophotrochozoa</taxon>
        <taxon>Bryozoa</taxon>
        <taxon>Gymnolaemata</taxon>
        <taxon>Cheilostomatida</taxon>
        <taxon>Flustrina</taxon>
        <taxon>Buguloidea</taxon>
        <taxon>Bugulidae</taxon>
        <taxon>Bugula</taxon>
    </lineage>
</organism>
<gene>
    <name evidence="1" type="ORF">EB796_002936</name>
</gene>
<evidence type="ECO:0000313" key="2">
    <source>
        <dbReference type="Proteomes" id="UP000593567"/>
    </source>
</evidence>
<proteinExistence type="predicted"/>
<dbReference type="AlphaFoldDB" id="A0A7J7KJ65"/>
<sequence>MYGIVNVFMFINFPPKYIDHVKNVLRIVHFVLWQHVHNNFLYGTNLFVDCVSTFSLEQSRKKFGNCIMTSATVVSSSLENY</sequence>